<dbReference type="InterPro" id="IPR001242">
    <property type="entry name" value="Condensation_dom"/>
</dbReference>
<dbReference type="Gene3D" id="3.30.559.30">
    <property type="entry name" value="Nonribosomal peptide synthetase, condensation domain"/>
    <property type="match status" value="1"/>
</dbReference>
<dbReference type="PROSITE" id="PS50075">
    <property type="entry name" value="CARRIER"/>
    <property type="match status" value="1"/>
</dbReference>
<dbReference type="Gene3D" id="3.40.50.980">
    <property type="match status" value="2"/>
</dbReference>
<dbReference type="Proteomes" id="UP001302020">
    <property type="component" value="Chromosome"/>
</dbReference>
<dbReference type="Gene3D" id="2.30.38.10">
    <property type="entry name" value="Luciferase, Domain 3"/>
    <property type="match status" value="1"/>
</dbReference>
<organism evidence="3 4">
    <name type="scientific">Xanthomonas rydalmerensis</name>
    <dbReference type="NCBI Taxonomy" id="3046274"/>
    <lineage>
        <taxon>Bacteria</taxon>
        <taxon>Pseudomonadati</taxon>
        <taxon>Pseudomonadota</taxon>
        <taxon>Gammaproteobacteria</taxon>
        <taxon>Lysobacterales</taxon>
        <taxon>Lysobacteraceae</taxon>
        <taxon>Xanthomonas</taxon>
    </lineage>
</organism>
<dbReference type="NCBIfam" id="TIGR01733">
    <property type="entry name" value="AA-adenyl-dom"/>
    <property type="match status" value="1"/>
</dbReference>
<dbReference type="Gene3D" id="1.10.1200.10">
    <property type="entry name" value="ACP-like"/>
    <property type="match status" value="1"/>
</dbReference>
<dbReference type="PANTHER" id="PTHR45527:SF1">
    <property type="entry name" value="FATTY ACID SYNTHASE"/>
    <property type="match status" value="1"/>
</dbReference>
<dbReference type="PANTHER" id="PTHR45527">
    <property type="entry name" value="NONRIBOSOMAL PEPTIDE SYNTHETASE"/>
    <property type="match status" value="1"/>
</dbReference>
<gene>
    <name evidence="3" type="ORF">QN243_11715</name>
</gene>
<dbReference type="Gene3D" id="3.30.559.10">
    <property type="entry name" value="Chloramphenicol acetyltransferase-like domain"/>
    <property type="match status" value="1"/>
</dbReference>
<proteinExistence type="predicted"/>
<dbReference type="Pfam" id="PF00550">
    <property type="entry name" value="PP-binding"/>
    <property type="match status" value="1"/>
</dbReference>
<evidence type="ECO:0000259" key="2">
    <source>
        <dbReference type="PROSITE" id="PS50075"/>
    </source>
</evidence>
<dbReference type="PROSITE" id="PS00455">
    <property type="entry name" value="AMP_BINDING"/>
    <property type="match status" value="1"/>
</dbReference>
<dbReference type="InterPro" id="IPR009081">
    <property type="entry name" value="PP-bd_ACP"/>
</dbReference>
<dbReference type="InterPro" id="IPR036736">
    <property type="entry name" value="ACP-like_sf"/>
</dbReference>
<name>A0ABZ0JI89_9XANT</name>
<feature type="region of interest" description="Disordered" evidence="1">
    <location>
        <begin position="945"/>
        <end position="968"/>
    </location>
</feature>
<accession>A0ABZ0JI89</accession>
<protein>
    <submittedName>
        <fullName evidence="3">Amino acid adenylation domain-containing protein</fullName>
    </submittedName>
</protein>
<dbReference type="InterPro" id="IPR045851">
    <property type="entry name" value="AMP-bd_C_sf"/>
</dbReference>
<reference evidence="3 4" key="1">
    <citation type="submission" date="2023-05" db="EMBL/GenBank/DDBJ databases">
        <title>Xanthomonas rydalmerenesis sp. nov., a novel Xanthomonas species isolated from Fragaria x ananassa.</title>
        <authorList>
            <person name="McKnight D.J.E."/>
            <person name="Wong-Bajracharya J."/>
            <person name="Okoh E.B."/>
            <person name="Snijders F."/>
            <person name="Lidbetter F."/>
            <person name="Webster J."/>
            <person name="Djordjevic S.P."/>
            <person name="Bogema D.R."/>
            <person name="Chapman T.A."/>
        </authorList>
    </citation>
    <scope>NUCLEOTIDE SEQUENCE [LARGE SCALE GENOMIC DNA]</scope>
    <source>
        <strain evidence="3 4">DAR34883</strain>
    </source>
</reference>
<feature type="compositionally biased region" description="Low complexity" evidence="1">
    <location>
        <begin position="950"/>
        <end position="965"/>
    </location>
</feature>
<dbReference type="RefSeq" id="WP_317843244.1">
    <property type="nucleotide sequence ID" value="NZ_CP126170.1"/>
</dbReference>
<dbReference type="SUPFAM" id="SSF47336">
    <property type="entry name" value="ACP-like"/>
    <property type="match status" value="1"/>
</dbReference>
<evidence type="ECO:0000313" key="4">
    <source>
        <dbReference type="Proteomes" id="UP001302020"/>
    </source>
</evidence>
<dbReference type="EMBL" id="CP126172">
    <property type="protein sequence ID" value="WOS39118.1"/>
    <property type="molecule type" value="Genomic_DNA"/>
</dbReference>
<dbReference type="Pfam" id="PF00501">
    <property type="entry name" value="AMP-binding"/>
    <property type="match status" value="1"/>
</dbReference>
<dbReference type="Pfam" id="PF00668">
    <property type="entry name" value="Condensation"/>
    <property type="match status" value="1"/>
</dbReference>
<keyword evidence="4" id="KW-1185">Reference proteome</keyword>
<dbReference type="SUPFAM" id="SSF56801">
    <property type="entry name" value="Acetyl-CoA synthetase-like"/>
    <property type="match status" value="1"/>
</dbReference>
<dbReference type="InterPro" id="IPR000873">
    <property type="entry name" value="AMP-dep_synth/lig_dom"/>
</dbReference>
<dbReference type="InterPro" id="IPR025110">
    <property type="entry name" value="AMP-bd_C"/>
</dbReference>
<dbReference type="InterPro" id="IPR020845">
    <property type="entry name" value="AMP-binding_CS"/>
</dbReference>
<feature type="domain" description="Carrier" evidence="2">
    <location>
        <begin position="965"/>
        <end position="1040"/>
    </location>
</feature>
<evidence type="ECO:0000313" key="3">
    <source>
        <dbReference type="EMBL" id="WOS39118.1"/>
    </source>
</evidence>
<dbReference type="Gene3D" id="3.30.300.30">
    <property type="match status" value="1"/>
</dbReference>
<evidence type="ECO:0000256" key="1">
    <source>
        <dbReference type="SAM" id="MobiDB-lite"/>
    </source>
</evidence>
<dbReference type="Pfam" id="PF13193">
    <property type="entry name" value="AMP-binding_C"/>
    <property type="match status" value="1"/>
</dbReference>
<dbReference type="CDD" id="cd12115">
    <property type="entry name" value="A_NRPS_Sfm_like"/>
    <property type="match status" value="1"/>
</dbReference>
<dbReference type="InterPro" id="IPR023213">
    <property type="entry name" value="CAT-like_dom_sf"/>
</dbReference>
<dbReference type="InterPro" id="IPR010071">
    <property type="entry name" value="AA_adenyl_dom"/>
</dbReference>
<sequence>MKHMVLELTPAQQDIYLEGQLFGKVVNNIGGYQVYRGELDLGRFRQARTRLLQENDAYRLRFREVGGRCTPFLSDVCQTELRIVDVATAAAALAWIEERMATAFGDIASNVFEDALLRLASGEHWYFSKAHHLIMDGWGFALQMRRFLGMYADLGETAPEVALGRPPCSFVDHMRRQSGYRGSPQYLRSREHWLSRHTGTRDALFPLLHAPAAIGSKRVSAVLDAALLTSLRQLAADAKADLVAVMHAALYLYFSRSYQRTDLVIGSPVHNRRNADDKDTIGSIVNVNMHRFAAQPCISFIQLVEYVASVLRQDYRHGRFPLGDLVRALREKHGTSDDLPYEIAFNYQKLDFDFQIHGEPVETHYLSHSQERVPLTFVLCDYGNQDVRLHLDYALGHFGETDAQAVLDRLVHVLHQVAADGRQQVAAYRLLLAEESQDQFSVWQGADVALRPDACIHDFFEEQAGRTPDAVAVARGYSTLTYAELNRRANLLAARLIEQGAGPRHMVGVCHGRSLELVVALLAVLKSGSAYVPIDPAYPPSRIRHILDDARPAILLADAVGAQALGDVGGSAIRTDLPCAKAAQDERAAVNPARATTGLSAREVAYVIYTSGSTGRPKGVLIEHRNAAAFIQWALAHYSASELSAVLAATSICFDLSVFELFVPLAIGGRVVLAENVLALRDQKFDGVSLINTVPSAIRALLDAAAIPTSVRCLNLAGELLQQELVDALYMQLAAVKVYDLYGPSESTTYSTVCLRSKGGDASIGRPIHNTQVYVLDEAGDPLPTGMVGELHIAGAGLARGYLNQPAPTAERFVFNPHAQTRVYRTGDLARWTSDGRLQYRGRKDNQEKIRGYRVEPGEVEACLLEHPAVTECAVVGHGTAGVAEGRILLAYVVVAPAGEDKADPAMPEMLDDLARFLTMRLPAHMLPSRFIPLSALPLTPNGKVDRKALPAPGSAPRGAAADASPRNDTEHRLTMLWQETLQQQGIGIHENFLSRGGDSLLLLKLASSIEREFALRVDLPLLFSNTTIAAQGRLLIQQLELERVRHATCDLREASSDTFIDL</sequence>
<dbReference type="SUPFAM" id="SSF52777">
    <property type="entry name" value="CoA-dependent acyltransferases"/>
    <property type="match status" value="2"/>
</dbReference>